<dbReference type="InterPro" id="IPR020449">
    <property type="entry name" value="Tscrpt_reg_AraC-type_HTH"/>
</dbReference>
<protein>
    <submittedName>
        <fullName evidence="5">Right origin-binding protein</fullName>
    </submittedName>
</protein>
<dbReference type="PRINTS" id="PR00032">
    <property type="entry name" value="HTHARAC"/>
</dbReference>
<dbReference type="SUPFAM" id="SSF46689">
    <property type="entry name" value="Homeodomain-like"/>
    <property type="match status" value="2"/>
</dbReference>
<evidence type="ECO:0000256" key="2">
    <source>
        <dbReference type="ARBA" id="ARBA00023125"/>
    </source>
</evidence>
<dbReference type="eggNOG" id="COG2207">
    <property type="taxonomic scope" value="Bacteria"/>
</dbReference>
<dbReference type="Pfam" id="PF14526">
    <property type="entry name" value="Cass2"/>
    <property type="match status" value="1"/>
</dbReference>
<dbReference type="GO" id="GO:0043565">
    <property type="term" value="F:sequence-specific DNA binding"/>
    <property type="evidence" value="ECO:0007669"/>
    <property type="project" value="InterPro"/>
</dbReference>
<accession>E0SHI1</accession>
<dbReference type="HOGENOM" id="CLU_000445_81_1_6"/>
<evidence type="ECO:0000256" key="3">
    <source>
        <dbReference type="ARBA" id="ARBA00023163"/>
    </source>
</evidence>
<dbReference type="SUPFAM" id="SSF55136">
    <property type="entry name" value="Probable bacterial effector-binding domain"/>
    <property type="match status" value="1"/>
</dbReference>
<dbReference type="InterPro" id="IPR029441">
    <property type="entry name" value="Cass2"/>
</dbReference>
<keyword evidence="1" id="KW-0805">Transcription regulation</keyword>
<dbReference type="InterPro" id="IPR009057">
    <property type="entry name" value="Homeodomain-like_sf"/>
</dbReference>
<evidence type="ECO:0000259" key="4">
    <source>
        <dbReference type="PROSITE" id="PS01124"/>
    </source>
</evidence>
<keyword evidence="2" id="KW-0238">DNA-binding</keyword>
<proteinExistence type="predicted"/>
<dbReference type="Proteomes" id="UP000006859">
    <property type="component" value="Chromosome"/>
</dbReference>
<name>E0SHI1_DICD3</name>
<dbReference type="Pfam" id="PF12833">
    <property type="entry name" value="HTH_18"/>
    <property type="match status" value="1"/>
</dbReference>
<dbReference type="InterPro" id="IPR018060">
    <property type="entry name" value="HTH_AraC"/>
</dbReference>
<dbReference type="EMBL" id="CP002038">
    <property type="protein sequence ID" value="ADM97746.1"/>
    <property type="molecule type" value="Genomic_DNA"/>
</dbReference>
<evidence type="ECO:0000313" key="6">
    <source>
        <dbReference type="Proteomes" id="UP000006859"/>
    </source>
</evidence>
<dbReference type="PROSITE" id="PS01124">
    <property type="entry name" value="HTH_ARAC_FAMILY_2"/>
    <property type="match status" value="1"/>
</dbReference>
<dbReference type="GO" id="GO:0003700">
    <property type="term" value="F:DNA-binding transcription factor activity"/>
    <property type="evidence" value="ECO:0007669"/>
    <property type="project" value="InterPro"/>
</dbReference>
<keyword evidence="3" id="KW-0804">Transcription</keyword>
<evidence type="ECO:0000313" key="5">
    <source>
        <dbReference type="EMBL" id="ADM97746.1"/>
    </source>
</evidence>
<dbReference type="SMART" id="SM00342">
    <property type="entry name" value="HTH_ARAC"/>
    <property type="match status" value="1"/>
</dbReference>
<organism evidence="5 6">
    <name type="scientific">Dickeya dadantii (strain 3937)</name>
    <name type="common">Erwinia chrysanthemi (strain 3937)</name>
    <dbReference type="NCBI Taxonomy" id="198628"/>
    <lineage>
        <taxon>Bacteria</taxon>
        <taxon>Pseudomonadati</taxon>
        <taxon>Pseudomonadota</taxon>
        <taxon>Gammaproteobacteria</taxon>
        <taxon>Enterobacterales</taxon>
        <taxon>Pectobacteriaceae</taxon>
        <taxon>Dickeya</taxon>
    </lineage>
</organism>
<dbReference type="AlphaFoldDB" id="E0SHI1"/>
<dbReference type="STRING" id="198628.Dda3937_00754"/>
<dbReference type="Gene3D" id="1.10.10.60">
    <property type="entry name" value="Homeodomain-like"/>
    <property type="match status" value="2"/>
</dbReference>
<dbReference type="PANTHER" id="PTHR47504:SF5">
    <property type="entry name" value="RIGHT ORIGIN-BINDING PROTEIN"/>
    <property type="match status" value="1"/>
</dbReference>
<dbReference type="InterPro" id="IPR050959">
    <property type="entry name" value="MarA-like"/>
</dbReference>
<dbReference type="InterPro" id="IPR011256">
    <property type="entry name" value="Reg_factor_effector_dom_sf"/>
</dbReference>
<evidence type="ECO:0000256" key="1">
    <source>
        <dbReference type="ARBA" id="ARBA00023015"/>
    </source>
</evidence>
<dbReference type="PANTHER" id="PTHR47504">
    <property type="entry name" value="RIGHT ORIGIN-BINDING PROTEIN"/>
    <property type="match status" value="1"/>
</dbReference>
<feature type="domain" description="HTH araC/xylS-type" evidence="4">
    <location>
        <begin position="25"/>
        <end position="123"/>
    </location>
</feature>
<sequence>MFLVVSKEDFAMMLSTMPSMVRFTADLVGWIENHLESPLMINDVTAKSGYSKWHLQRIFKKETGVSLGSYIRSRRLSKAAIELKLTSQTIQDVALRYCFDSQQSFTRTFKKQFGMSPGHYRKAPGWDFSGLQPSLGASVDWLPIPEVVDLPVVPTDTYFFEHTQSIDDFISAIDIPQRVTLWEQTSRQYGGPDVVIYSFSTFIPDANRVNRHVRVAYHISAVDPHNDVDADNVSTQTPAATERYLRFMFAGDMTEYKSFLKTIYHHILPGQAYTRMNGGELEVIRCKKSAQGRIDTDYFEVEYYIPFDRK</sequence>
<dbReference type="Gene3D" id="3.20.80.10">
    <property type="entry name" value="Regulatory factor, effector binding domain"/>
    <property type="match status" value="1"/>
</dbReference>
<gene>
    <name evidence="5" type="ordered locus">Dda3937_00754</name>
</gene>
<keyword evidence="6" id="KW-1185">Reference proteome</keyword>
<reference evidence="5 6" key="1">
    <citation type="journal article" date="2011" name="J. Bacteriol.">
        <title>Genome sequence of the plant-pathogenic bacterium Dickeya dadantii 3937.</title>
        <authorList>
            <person name="Glasner J.D."/>
            <person name="Yang C.H."/>
            <person name="Reverchon S."/>
            <person name="Hugouvieux-Cotte-Pattat N."/>
            <person name="Condemine G."/>
            <person name="Bohin J.P."/>
            <person name="Van Gijsegem F."/>
            <person name="Yang S."/>
            <person name="Franza T."/>
            <person name="Expert D."/>
            <person name="Plunkett G. III"/>
            <person name="San Francisco M.J."/>
            <person name="Charkowski A.O."/>
            <person name="Py B."/>
            <person name="Bell K."/>
            <person name="Rauscher L."/>
            <person name="Rodriguez-Palenzuela P."/>
            <person name="Toussaint A."/>
            <person name="Holeva M.C."/>
            <person name="He S.Y."/>
            <person name="Douet V."/>
            <person name="Boccara M."/>
            <person name="Blanco C."/>
            <person name="Toth I."/>
            <person name="Anderson B.D."/>
            <person name="Biehl B.S."/>
            <person name="Mau B."/>
            <person name="Flynn S.M."/>
            <person name="Barras F."/>
            <person name="Lindeberg M."/>
            <person name="Birch P.R."/>
            <person name="Tsuyumu S."/>
            <person name="Shi X."/>
            <person name="Hibbing M."/>
            <person name="Yap M.N."/>
            <person name="Carpentier M."/>
            <person name="Dassa E."/>
            <person name="Umehara M."/>
            <person name="Kim J.F."/>
            <person name="Rusch M."/>
            <person name="Soni P."/>
            <person name="Mayhew G.F."/>
            <person name="Fouts D.E."/>
            <person name="Gill S.R."/>
            <person name="Blattner F.R."/>
            <person name="Keen N.T."/>
            <person name="Perna N.T."/>
        </authorList>
    </citation>
    <scope>NUCLEOTIDE SEQUENCE [LARGE SCALE GENOMIC DNA]</scope>
    <source>
        <strain evidence="5 6">3937</strain>
    </source>
</reference>
<dbReference type="KEGG" id="ddd:Dda3937_00754"/>